<dbReference type="GO" id="GO:0005794">
    <property type="term" value="C:Golgi apparatus"/>
    <property type="evidence" value="ECO:0007669"/>
    <property type="project" value="TreeGrafter"/>
</dbReference>
<evidence type="ECO:0000256" key="4">
    <source>
        <dbReference type="ARBA" id="ARBA00023136"/>
    </source>
</evidence>
<evidence type="ECO:0000313" key="6">
    <source>
        <dbReference type="EMBL" id="KAK5580844.1"/>
    </source>
</evidence>
<feature type="transmembrane region" description="Helical" evidence="5">
    <location>
        <begin position="88"/>
        <end position="108"/>
    </location>
</feature>
<dbReference type="Pfam" id="PF03208">
    <property type="entry name" value="PRA1"/>
    <property type="match status" value="1"/>
</dbReference>
<dbReference type="EMBL" id="JAVFKY010000002">
    <property type="protein sequence ID" value="KAK5580844.1"/>
    <property type="molecule type" value="Genomic_DNA"/>
</dbReference>
<comment type="subcellular location">
    <subcellularLocation>
        <location evidence="1 5">Membrane</location>
        <topology evidence="1 5">Multi-pass membrane protein</topology>
    </subcellularLocation>
</comment>
<evidence type="ECO:0000256" key="3">
    <source>
        <dbReference type="ARBA" id="ARBA00022989"/>
    </source>
</evidence>
<gene>
    <name evidence="6" type="ORF">RB653_000868</name>
</gene>
<name>A0AAN7TVY9_9MYCE</name>
<comment type="similarity">
    <text evidence="5">Belongs to the PRA1 family.</text>
</comment>
<comment type="caution">
    <text evidence="6">The sequence shown here is derived from an EMBL/GenBank/DDBJ whole genome shotgun (WGS) entry which is preliminary data.</text>
</comment>
<keyword evidence="3 5" id="KW-1133">Transmembrane helix</keyword>
<dbReference type="AlphaFoldDB" id="A0AAN7TVY9"/>
<feature type="transmembrane region" description="Helical" evidence="5">
    <location>
        <begin position="43"/>
        <end position="76"/>
    </location>
</feature>
<keyword evidence="2 5" id="KW-0812">Transmembrane</keyword>
<feature type="transmembrane region" description="Helical" evidence="5">
    <location>
        <begin position="114"/>
        <end position="132"/>
    </location>
</feature>
<evidence type="ECO:0000256" key="2">
    <source>
        <dbReference type="ARBA" id="ARBA00022692"/>
    </source>
</evidence>
<protein>
    <recommendedName>
        <fullName evidence="5">PRA1 family protein</fullName>
    </recommendedName>
</protein>
<dbReference type="PANTHER" id="PTHR19317">
    <property type="entry name" value="PRENYLATED RAB ACCEPTOR 1-RELATED"/>
    <property type="match status" value="1"/>
</dbReference>
<keyword evidence="7" id="KW-1185">Reference proteome</keyword>
<dbReference type="PANTHER" id="PTHR19317:SF93">
    <property type="entry name" value="PRA1 FAMILY PROTEIN 2"/>
    <property type="match status" value="1"/>
</dbReference>
<reference evidence="6 7" key="1">
    <citation type="submission" date="2023-11" db="EMBL/GenBank/DDBJ databases">
        <title>Dfirmibasis_genome.</title>
        <authorList>
            <person name="Edelbroek B."/>
            <person name="Kjellin J."/>
            <person name="Jerlstrom-Hultqvist J."/>
            <person name="Soderbom F."/>
        </authorList>
    </citation>
    <scope>NUCLEOTIDE SEQUENCE [LARGE SCALE GENOMIC DNA]</scope>
    <source>
        <strain evidence="6 7">TNS-C-14</strain>
    </source>
</reference>
<keyword evidence="4 5" id="KW-0472">Membrane</keyword>
<sequence length="157" mass="17572">MPSKDSIKVQPWNDFIEWGRYSIPGNQITTRMEDNLNFYSGNYLIIVAVVLLLTLFTNINLLVSILLLGGIGYYLFVVQKGDKNIGFAVLTPLIQMVILGVVSVVVVYKLSGLTLFYTTLISLLFVLAHSAFKMRNLKNKASNVINGIKNDLKNELN</sequence>
<proteinExistence type="inferred from homology"/>
<organism evidence="6 7">
    <name type="scientific">Dictyostelium firmibasis</name>
    <dbReference type="NCBI Taxonomy" id="79012"/>
    <lineage>
        <taxon>Eukaryota</taxon>
        <taxon>Amoebozoa</taxon>
        <taxon>Evosea</taxon>
        <taxon>Eumycetozoa</taxon>
        <taxon>Dictyostelia</taxon>
        <taxon>Dictyosteliales</taxon>
        <taxon>Dictyosteliaceae</taxon>
        <taxon>Dictyostelium</taxon>
    </lineage>
</organism>
<accession>A0AAN7TVY9</accession>
<evidence type="ECO:0000313" key="7">
    <source>
        <dbReference type="Proteomes" id="UP001344447"/>
    </source>
</evidence>
<dbReference type="GO" id="GO:0016020">
    <property type="term" value="C:membrane"/>
    <property type="evidence" value="ECO:0007669"/>
    <property type="project" value="UniProtKB-SubCell"/>
</dbReference>
<evidence type="ECO:0000256" key="5">
    <source>
        <dbReference type="RuleBase" id="RU363107"/>
    </source>
</evidence>
<dbReference type="Proteomes" id="UP001344447">
    <property type="component" value="Unassembled WGS sequence"/>
</dbReference>
<dbReference type="InterPro" id="IPR004895">
    <property type="entry name" value="Prenylated_rab_accept_PRA1"/>
</dbReference>
<evidence type="ECO:0000256" key="1">
    <source>
        <dbReference type="ARBA" id="ARBA00004141"/>
    </source>
</evidence>